<dbReference type="Gene3D" id="3.10.450.10">
    <property type="match status" value="1"/>
</dbReference>
<proteinExistence type="inferred from homology"/>
<feature type="transmembrane region" description="Helical" evidence="8">
    <location>
        <begin position="12"/>
        <end position="31"/>
    </location>
</feature>
<dbReference type="Ensembl" id="ENSJJAT00000014739.1">
    <property type="protein sequence ID" value="ENSJJAP00000008313.1"/>
    <property type="gene ID" value="ENSJJAG00000012500.1"/>
</dbReference>
<organism evidence="10 11">
    <name type="scientific">Jaculus jaculus</name>
    <name type="common">Lesser Egyptian jerboa</name>
    <dbReference type="NCBI Taxonomy" id="51337"/>
    <lineage>
        <taxon>Eukaryota</taxon>
        <taxon>Metazoa</taxon>
        <taxon>Chordata</taxon>
        <taxon>Craniata</taxon>
        <taxon>Vertebrata</taxon>
        <taxon>Euteleostomi</taxon>
        <taxon>Mammalia</taxon>
        <taxon>Eutheria</taxon>
        <taxon>Euarchontoglires</taxon>
        <taxon>Glires</taxon>
        <taxon>Rodentia</taxon>
        <taxon>Myomorpha</taxon>
        <taxon>Dipodoidea</taxon>
        <taxon>Dipodidae</taxon>
        <taxon>Dipodinae</taxon>
        <taxon>Jaculus</taxon>
    </lineage>
</organism>
<keyword evidence="7" id="KW-1015">Disulfide bond</keyword>
<comment type="subcellular location">
    <subcellularLocation>
        <location evidence="1">Secreted</location>
    </subcellularLocation>
</comment>
<dbReference type="GO" id="GO:0004869">
    <property type="term" value="F:cysteine-type endopeptidase inhibitor activity"/>
    <property type="evidence" value="ECO:0007669"/>
    <property type="project" value="UniProtKB-KW"/>
</dbReference>
<dbReference type="OMA" id="TCVERSW"/>
<evidence type="ECO:0000256" key="3">
    <source>
        <dbReference type="ARBA" id="ARBA00022525"/>
    </source>
</evidence>
<evidence type="ECO:0000313" key="10">
    <source>
        <dbReference type="Ensembl" id="ENSJJAP00000008313.1"/>
    </source>
</evidence>
<dbReference type="InterPro" id="IPR052333">
    <property type="entry name" value="Cystatin_spermatogenesis"/>
</dbReference>
<reference evidence="10" key="1">
    <citation type="submission" date="2025-08" db="UniProtKB">
        <authorList>
            <consortium name="Ensembl"/>
        </authorList>
    </citation>
    <scope>IDENTIFICATION</scope>
</reference>
<accession>A0A8C5KIV9</accession>
<keyword evidence="6" id="KW-0732">Signal</keyword>
<dbReference type="GeneTree" id="ENSGT00940000162636"/>
<gene>
    <name evidence="10" type="primary">LOC101594899</name>
</gene>
<evidence type="ECO:0000256" key="4">
    <source>
        <dbReference type="ARBA" id="ARBA00022690"/>
    </source>
</evidence>
<evidence type="ECO:0000256" key="5">
    <source>
        <dbReference type="ARBA" id="ARBA00022704"/>
    </source>
</evidence>
<dbReference type="CDD" id="cd00042">
    <property type="entry name" value="CY"/>
    <property type="match status" value="1"/>
</dbReference>
<sequence>RHSWPSALTLRIAMLGKGLLLVGLVVLWTHIYRCTFVNIDKTMHFFPISVEHAIYKFNEDQSDELAYKFLRVRRSQRKIFSHIYLVDMEMGRTICKKHDEDIDNCPLQQGPEEKKVRCIYIMRTIGWFTNFTIFNSTCTQI</sequence>
<evidence type="ECO:0000259" key="9">
    <source>
        <dbReference type="Pfam" id="PF00031"/>
    </source>
</evidence>
<evidence type="ECO:0000256" key="8">
    <source>
        <dbReference type="SAM" id="Phobius"/>
    </source>
</evidence>
<keyword evidence="11" id="KW-1185">Reference proteome</keyword>
<evidence type="ECO:0000256" key="2">
    <source>
        <dbReference type="ARBA" id="ARBA00009403"/>
    </source>
</evidence>
<dbReference type="Proteomes" id="UP000694385">
    <property type="component" value="Unassembled WGS sequence"/>
</dbReference>
<comment type="similarity">
    <text evidence="2">Belongs to the cystatin family.</text>
</comment>
<keyword evidence="8" id="KW-0472">Membrane</keyword>
<dbReference type="AlphaFoldDB" id="A0A8C5KIV9"/>
<dbReference type="SUPFAM" id="SSF54403">
    <property type="entry name" value="Cystatin/monellin"/>
    <property type="match status" value="1"/>
</dbReference>
<keyword evidence="5" id="KW-0789">Thiol protease inhibitor</keyword>
<dbReference type="InterPro" id="IPR046350">
    <property type="entry name" value="Cystatin_sf"/>
</dbReference>
<evidence type="ECO:0000256" key="1">
    <source>
        <dbReference type="ARBA" id="ARBA00004613"/>
    </source>
</evidence>
<evidence type="ECO:0000256" key="6">
    <source>
        <dbReference type="ARBA" id="ARBA00022729"/>
    </source>
</evidence>
<evidence type="ECO:0000313" key="11">
    <source>
        <dbReference type="Proteomes" id="UP000694385"/>
    </source>
</evidence>
<keyword evidence="8" id="KW-1133">Transmembrane helix</keyword>
<reference evidence="10" key="2">
    <citation type="submission" date="2025-09" db="UniProtKB">
        <authorList>
            <consortium name="Ensembl"/>
        </authorList>
    </citation>
    <scope>IDENTIFICATION</scope>
</reference>
<dbReference type="PANTHER" id="PTHR47393">
    <property type="entry name" value="CYSTATIN-12-RELATED"/>
    <property type="match status" value="1"/>
</dbReference>
<feature type="domain" description="Cystatin" evidence="9">
    <location>
        <begin position="50"/>
        <end position="115"/>
    </location>
</feature>
<evidence type="ECO:0000256" key="7">
    <source>
        <dbReference type="ARBA" id="ARBA00023157"/>
    </source>
</evidence>
<dbReference type="Pfam" id="PF00031">
    <property type="entry name" value="Cystatin"/>
    <property type="match status" value="1"/>
</dbReference>
<dbReference type="PANTHER" id="PTHR47393:SF1">
    <property type="entry name" value="CYSTATIN-12"/>
    <property type="match status" value="1"/>
</dbReference>
<keyword evidence="3" id="KW-0964">Secreted</keyword>
<protein>
    <submittedName>
        <fullName evidence="10">Cystatin 12</fullName>
    </submittedName>
</protein>
<dbReference type="GO" id="GO:0005576">
    <property type="term" value="C:extracellular region"/>
    <property type="evidence" value="ECO:0007669"/>
    <property type="project" value="UniProtKB-SubCell"/>
</dbReference>
<name>A0A8C5KIV9_JACJA</name>
<keyword evidence="4" id="KW-0646">Protease inhibitor</keyword>
<dbReference type="InterPro" id="IPR000010">
    <property type="entry name" value="Cystatin_dom"/>
</dbReference>
<keyword evidence="8" id="KW-0812">Transmembrane</keyword>